<dbReference type="CDD" id="cd17039">
    <property type="entry name" value="Ubl_ubiquitin_like"/>
    <property type="match status" value="1"/>
</dbReference>
<name>A0A7J6B259_AMEME</name>
<organism evidence="2 3">
    <name type="scientific">Ameiurus melas</name>
    <name type="common">Black bullhead</name>
    <name type="synonym">Silurus melas</name>
    <dbReference type="NCBI Taxonomy" id="219545"/>
    <lineage>
        <taxon>Eukaryota</taxon>
        <taxon>Metazoa</taxon>
        <taxon>Chordata</taxon>
        <taxon>Craniata</taxon>
        <taxon>Vertebrata</taxon>
        <taxon>Euteleostomi</taxon>
        <taxon>Actinopterygii</taxon>
        <taxon>Neopterygii</taxon>
        <taxon>Teleostei</taxon>
        <taxon>Ostariophysi</taxon>
        <taxon>Siluriformes</taxon>
        <taxon>Ictaluridae</taxon>
        <taxon>Ameiurus</taxon>
    </lineage>
</organism>
<evidence type="ECO:0000313" key="3">
    <source>
        <dbReference type="Proteomes" id="UP000593565"/>
    </source>
</evidence>
<proteinExistence type="predicted"/>
<evidence type="ECO:0000313" key="2">
    <source>
        <dbReference type="EMBL" id="KAF4088986.1"/>
    </source>
</evidence>
<dbReference type="InterPro" id="IPR029071">
    <property type="entry name" value="Ubiquitin-like_domsf"/>
</dbReference>
<feature type="region of interest" description="Disordered" evidence="1">
    <location>
        <begin position="1"/>
        <end position="70"/>
    </location>
</feature>
<evidence type="ECO:0000256" key="1">
    <source>
        <dbReference type="SAM" id="MobiDB-lite"/>
    </source>
</evidence>
<evidence type="ECO:0008006" key="4">
    <source>
        <dbReference type="Google" id="ProtNLM"/>
    </source>
</evidence>
<sequence>MGGIFSYFFGETHPTPEESLQQTEDSSPVANISQNQEKEKSDRPYISPENTPGDTPRTESIFPTTCGSDHIEDADKTYIQTHPTPEESLQQTEDSSPVANISQNQEKEKSDHPYIPPENTPGDTPRTERIFPTTCESDHIEDADKIDIQVVYAGKQIEIMIFPLEKISYLLQQACGQVHKKPENMTLIFEGEKLDLMKTMSQYPKLRRGTKVHLIRAA</sequence>
<dbReference type="SUPFAM" id="SSF54236">
    <property type="entry name" value="Ubiquitin-like"/>
    <property type="match status" value="1"/>
</dbReference>
<keyword evidence="3" id="KW-1185">Reference proteome</keyword>
<protein>
    <recommendedName>
        <fullName evidence="4">Ubiquitin-like domain-containing protein</fullName>
    </recommendedName>
</protein>
<dbReference type="AlphaFoldDB" id="A0A7J6B259"/>
<feature type="region of interest" description="Disordered" evidence="1">
    <location>
        <begin position="85"/>
        <end position="128"/>
    </location>
</feature>
<reference evidence="2 3" key="1">
    <citation type="submission" date="2020-02" db="EMBL/GenBank/DDBJ databases">
        <title>A chromosome-scale genome assembly of the black bullhead catfish (Ameiurus melas).</title>
        <authorList>
            <person name="Wen M."/>
            <person name="Zham M."/>
            <person name="Cabau C."/>
            <person name="Klopp C."/>
            <person name="Donnadieu C."/>
            <person name="Roques C."/>
            <person name="Bouchez O."/>
            <person name="Lampietro C."/>
            <person name="Jouanno E."/>
            <person name="Herpin A."/>
            <person name="Louis A."/>
            <person name="Berthelot C."/>
            <person name="Parey E."/>
            <person name="Roest-Crollius H."/>
            <person name="Braasch I."/>
            <person name="Postlethwait J."/>
            <person name="Robinson-Rechavi M."/>
            <person name="Echchiki A."/>
            <person name="Begum T."/>
            <person name="Montfort J."/>
            <person name="Schartl M."/>
            <person name="Bobe J."/>
            <person name="Guiguen Y."/>
        </authorList>
    </citation>
    <scope>NUCLEOTIDE SEQUENCE [LARGE SCALE GENOMIC DNA]</scope>
    <source>
        <strain evidence="2">M_S1</strain>
        <tissue evidence="2">Blood</tissue>
    </source>
</reference>
<feature type="compositionally biased region" description="Polar residues" evidence="1">
    <location>
        <begin position="18"/>
        <end position="35"/>
    </location>
</feature>
<gene>
    <name evidence="2" type="ORF">AMELA_G00061280</name>
</gene>
<dbReference type="Proteomes" id="UP000593565">
    <property type="component" value="Unassembled WGS sequence"/>
</dbReference>
<feature type="compositionally biased region" description="Polar residues" evidence="1">
    <location>
        <begin position="85"/>
        <end position="104"/>
    </location>
</feature>
<dbReference type="EMBL" id="JAAGNN010000005">
    <property type="protein sequence ID" value="KAF4088986.1"/>
    <property type="molecule type" value="Genomic_DNA"/>
</dbReference>
<comment type="caution">
    <text evidence="2">The sequence shown here is derived from an EMBL/GenBank/DDBJ whole genome shotgun (WGS) entry which is preliminary data.</text>
</comment>
<accession>A0A7J6B259</accession>
<dbReference type="Gene3D" id="3.10.20.90">
    <property type="entry name" value="Phosphatidylinositol 3-kinase Catalytic Subunit, Chain A, domain 1"/>
    <property type="match status" value="1"/>
</dbReference>